<gene>
    <name evidence="2" type="ORF">PSTG_15612</name>
</gene>
<dbReference type="AlphaFoldDB" id="A0A0L0UVN0"/>
<name>A0A0L0UVN0_9BASI</name>
<dbReference type="OrthoDB" id="10284575at2759"/>
<dbReference type="EMBL" id="AJIL01000227">
    <property type="protein sequence ID" value="KNE90971.1"/>
    <property type="molecule type" value="Genomic_DNA"/>
</dbReference>
<evidence type="ECO:0000313" key="3">
    <source>
        <dbReference type="Proteomes" id="UP000054564"/>
    </source>
</evidence>
<protein>
    <submittedName>
        <fullName evidence="2">Uncharacterized protein</fullName>
    </submittedName>
</protein>
<dbReference type="Proteomes" id="UP000054564">
    <property type="component" value="Unassembled WGS sequence"/>
</dbReference>
<evidence type="ECO:0000256" key="1">
    <source>
        <dbReference type="SAM" id="MobiDB-lite"/>
    </source>
</evidence>
<organism evidence="2 3">
    <name type="scientific">Puccinia striiformis f. sp. tritici PST-78</name>
    <dbReference type="NCBI Taxonomy" id="1165861"/>
    <lineage>
        <taxon>Eukaryota</taxon>
        <taxon>Fungi</taxon>
        <taxon>Dikarya</taxon>
        <taxon>Basidiomycota</taxon>
        <taxon>Pucciniomycotina</taxon>
        <taxon>Pucciniomycetes</taxon>
        <taxon>Pucciniales</taxon>
        <taxon>Pucciniaceae</taxon>
        <taxon>Puccinia</taxon>
    </lineage>
</organism>
<accession>A0A0L0UVN0</accession>
<sequence>MLKIELVRKGHLAQVRSSTSFPRPSSKNRNLSDGRPLMLLTARRGTREPVGARLLTGLGVLVACNSALGEMALDIYDLLHGWTDRPPSLDDIWPPSQRKPHVESASPRHSSWPPTTPLAPWTPHNQEKSEGQNDFGLPPGTGNHDGSVSPPLMPNGQNDVRPVRNNQELPAAVANLVTPTNLAGPTYHPESNHESVGGLVNLPVPIHDSNFHLSELAAPLDYASTHQPNWDPGASAKSQHNPTPKIPTSPRPIQAPSLADETHDRNLDHFRPSDTHVFPQSPASPAVSKRRKPELSSKNPATDFAAQKSPSAAHSEPTDESSRIPPPALYTSSDSLDHSRSPDIDVLPQGPALSKRRRLELSSENLATDGTAQKSPSVANSELTDESSKIPPSALYASSDPFIQNLALLQSRRISEGGLLPETHRSSTHSAWKGSAGWPVFDPTASANNHVDDQVIGSEVLKFDRLVFNANVFEDSSLMATDSMHADKIGRMSSVIKDLPEKILTLDNRRENIGAFMNRFVYGRPFGDSEAEPPRGGARLLEGERQNARQGFWMESIKALFNFKEEWLEFWEKRSGLDLHISFPKIERDMFLDNTNLFALYLFYVDMIDVVTEKNHDSAKERDLFERATAAFQKFRTTEFFQARIKAQFCNVKKKKGVGRTQQFIKHNPKSVLWYYLEYWLSLPVHQHNPSIRPRRDALFKGFFNDVFSYSIKNFHKRLLEASSEA</sequence>
<feature type="region of interest" description="Disordered" evidence="1">
    <location>
        <begin position="90"/>
        <end position="163"/>
    </location>
</feature>
<comment type="caution">
    <text evidence="2">The sequence shown here is derived from an EMBL/GenBank/DDBJ whole genome shotgun (WGS) entry which is preliminary data.</text>
</comment>
<proteinExistence type="predicted"/>
<feature type="compositionally biased region" description="Basic and acidic residues" evidence="1">
    <location>
        <begin position="260"/>
        <end position="274"/>
    </location>
</feature>
<feature type="compositionally biased region" description="Polar residues" evidence="1">
    <location>
        <begin position="362"/>
        <end position="382"/>
    </location>
</feature>
<reference evidence="3" key="1">
    <citation type="submission" date="2014-03" db="EMBL/GenBank/DDBJ databases">
        <title>The Genome Sequence of Puccinia striiformis f. sp. tritici PST-78.</title>
        <authorList>
            <consortium name="The Broad Institute Genome Sequencing Platform"/>
            <person name="Cuomo C."/>
            <person name="Hulbert S."/>
            <person name="Chen X."/>
            <person name="Walker B."/>
            <person name="Young S.K."/>
            <person name="Zeng Q."/>
            <person name="Gargeya S."/>
            <person name="Fitzgerald M."/>
            <person name="Haas B."/>
            <person name="Abouelleil A."/>
            <person name="Alvarado L."/>
            <person name="Arachchi H.M."/>
            <person name="Berlin A.M."/>
            <person name="Chapman S.B."/>
            <person name="Goldberg J."/>
            <person name="Griggs A."/>
            <person name="Gujja S."/>
            <person name="Hansen M."/>
            <person name="Howarth C."/>
            <person name="Imamovic A."/>
            <person name="Larimer J."/>
            <person name="McCowan C."/>
            <person name="Montmayeur A."/>
            <person name="Murphy C."/>
            <person name="Neiman D."/>
            <person name="Pearson M."/>
            <person name="Priest M."/>
            <person name="Roberts A."/>
            <person name="Saif S."/>
            <person name="Shea T."/>
            <person name="Sisk P."/>
            <person name="Sykes S."/>
            <person name="Wortman J."/>
            <person name="Nusbaum C."/>
            <person name="Birren B."/>
        </authorList>
    </citation>
    <scope>NUCLEOTIDE SEQUENCE [LARGE SCALE GENOMIC DNA]</scope>
    <source>
        <strain evidence="3">race PST-78</strain>
    </source>
</reference>
<keyword evidence="3" id="KW-1185">Reference proteome</keyword>
<feature type="region of interest" description="Disordered" evidence="1">
    <location>
        <begin position="224"/>
        <end position="391"/>
    </location>
</feature>
<evidence type="ECO:0000313" key="2">
    <source>
        <dbReference type="EMBL" id="KNE90971.1"/>
    </source>
</evidence>